<feature type="non-terminal residue" evidence="2">
    <location>
        <position position="1"/>
    </location>
</feature>
<protein>
    <submittedName>
        <fullName evidence="2">Uncharacterized protein</fullName>
    </submittedName>
</protein>
<proteinExistence type="evidence at transcript level"/>
<reference evidence="2" key="1">
    <citation type="journal article" date="2014" name="Insect Biochem. Mol. Biol.">
        <title>An insight into the sialome of the frog biting fly, Corethrella appendiculata.</title>
        <authorList>
            <person name="Ribeiro J.M.C."/>
            <person name="Chagas A.C."/>
            <person name="Pham V.M."/>
            <person name="Lounibos L.P."/>
            <person name="Calvo E."/>
        </authorList>
    </citation>
    <scope>NUCLEOTIDE SEQUENCE</scope>
    <source>
        <tissue evidence="2">Salivary glands</tissue>
    </source>
</reference>
<evidence type="ECO:0000313" key="2">
    <source>
        <dbReference type="EMBL" id="JAB54823.1"/>
    </source>
</evidence>
<name>U5ECM7_9DIPT</name>
<sequence length="92" mass="10470">EIIIEITNNNDKNNKQITETINNENKISDLIVSLKKIKETSNSFLTELVEAEKSKSSRKKIDENADDSDLTDEDNCGKIESDEEKIVKKLKT</sequence>
<accession>U5ECM7</accession>
<feature type="compositionally biased region" description="Acidic residues" evidence="1">
    <location>
        <begin position="64"/>
        <end position="74"/>
    </location>
</feature>
<dbReference type="EMBL" id="GANO01005048">
    <property type="protein sequence ID" value="JAB54823.1"/>
    <property type="molecule type" value="mRNA"/>
</dbReference>
<evidence type="ECO:0000256" key="1">
    <source>
        <dbReference type="SAM" id="MobiDB-lite"/>
    </source>
</evidence>
<feature type="region of interest" description="Disordered" evidence="1">
    <location>
        <begin position="54"/>
        <end position="78"/>
    </location>
</feature>
<dbReference type="AlphaFoldDB" id="U5ECM7"/>
<feature type="compositionally biased region" description="Basic and acidic residues" evidence="1">
    <location>
        <begin position="54"/>
        <end position="63"/>
    </location>
</feature>
<organism evidence="2">
    <name type="scientific">Corethrella appendiculata</name>
    <dbReference type="NCBI Taxonomy" id="1370023"/>
    <lineage>
        <taxon>Eukaryota</taxon>
        <taxon>Metazoa</taxon>
        <taxon>Ecdysozoa</taxon>
        <taxon>Arthropoda</taxon>
        <taxon>Hexapoda</taxon>
        <taxon>Insecta</taxon>
        <taxon>Pterygota</taxon>
        <taxon>Neoptera</taxon>
        <taxon>Endopterygota</taxon>
        <taxon>Diptera</taxon>
        <taxon>Nematocera</taxon>
        <taxon>Culicoidea</taxon>
        <taxon>Chaoboridae</taxon>
        <taxon>Corethrella</taxon>
    </lineage>
</organism>